<protein>
    <recommendedName>
        <fullName evidence="4">TMhelix containing protein</fullName>
    </recommendedName>
</protein>
<feature type="transmembrane region" description="Helical" evidence="1">
    <location>
        <begin position="43"/>
        <end position="60"/>
    </location>
</feature>
<sequence length="67" mass="7654">MKKFFKKLYDNTEVSLLVCLSISFVLGIYNMLIKAGGPTTVDYIMQAVLAVVIIVDIWFLKHQEETN</sequence>
<keyword evidence="1" id="KW-0812">Transmembrane</keyword>
<keyword evidence="3" id="KW-1185">Reference proteome</keyword>
<dbReference type="RefSeq" id="WP_336470832.1">
    <property type="nucleotide sequence ID" value="NZ_JBAWSX010000001.1"/>
</dbReference>
<keyword evidence="1" id="KW-0472">Membrane</keyword>
<organism evidence="2 3">
    <name type="scientific">Bacillus bruguierae</name>
    <dbReference type="NCBI Taxonomy" id="3127667"/>
    <lineage>
        <taxon>Bacteria</taxon>
        <taxon>Bacillati</taxon>
        <taxon>Bacillota</taxon>
        <taxon>Bacilli</taxon>
        <taxon>Bacillales</taxon>
        <taxon>Bacillaceae</taxon>
        <taxon>Bacillus</taxon>
    </lineage>
</organism>
<feature type="transmembrane region" description="Helical" evidence="1">
    <location>
        <begin position="12"/>
        <end position="31"/>
    </location>
</feature>
<evidence type="ECO:0008006" key="4">
    <source>
        <dbReference type="Google" id="ProtNLM"/>
    </source>
</evidence>
<reference evidence="2 3" key="1">
    <citation type="submission" date="2024-01" db="EMBL/GenBank/DDBJ databases">
        <title>Seven novel Bacillus-like species.</title>
        <authorList>
            <person name="Liu G."/>
        </authorList>
    </citation>
    <scope>NUCLEOTIDE SEQUENCE [LARGE SCALE GENOMIC DNA]</scope>
    <source>
        <strain evidence="2 3">FJAT-51639</strain>
    </source>
</reference>
<accession>A0ABU8FAN1</accession>
<name>A0ABU8FAN1_9BACI</name>
<gene>
    <name evidence="2" type="ORF">WAZ07_00115</name>
</gene>
<evidence type="ECO:0000313" key="3">
    <source>
        <dbReference type="Proteomes" id="UP001372526"/>
    </source>
</evidence>
<comment type="caution">
    <text evidence="2">The sequence shown here is derived from an EMBL/GenBank/DDBJ whole genome shotgun (WGS) entry which is preliminary data.</text>
</comment>
<evidence type="ECO:0000256" key="1">
    <source>
        <dbReference type="SAM" id="Phobius"/>
    </source>
</evidence>
<dbReference type="Proteomes" id="UP001372526">
    <property type="component" value="Unassembled WGS sequence"/>
</dbReference>
<dbReference type="EMBL" id="JBAWSX010000001">
    <property type="protein sequence ID" value="MEI4799739.1"/>
    <property type="molecule type" value="Genomic_DNA"/>
</dbReference>
<proteinExistence type="predicted"/>
<evidence type="ECO:0000313" key="2">
    <source>
        <dbReference type="EMBL" id="MEI4799739.1"/>
    </source>
</evidence>
<keyword evidence="1" id="KW-1133">Transmembrane helix</keyword>